<dbReference type="PANTHER" id="PTHR46743:SF2">
    <property type="entry name" value="TEICHOIC ACIDS EXPORT ATP-BINDING PROTEIN TAGH"/>
    <property type="match status" value="1"/>
</dbReference>
<dbReference type="AlphaFoldDB" id="A0A8G2CIV2"/>
<dbReference type="InterPro" id="IPR027417">
    <property type="entry name" value="P-loop_NTPase"/>
</dbReference>
<gene>
    <name evidence="6" type="ORF">SAMN05421828_10439</name>
</gene>
<evidence type="ECO:0000259" key="5">
    <source>
        <dbReference type="PROSITE" id="PS50893"/>
    </source>
</evidence>
<dbReference type="SMART" id="SM00382">
    <property type="entry name" value="AAA"/>
    <property type="match status" value="1"/>
</dbReference>
<dbReference type="Proteomes" id="UP000186308">
    <property type="component" value="Unassembled WGS sequence"/>
</dbReference>
<dbReference type="PANTHER" id="PTHR46743">
    <property type="entry name" value="TEICHOIC ACIDS EXPORT ATP-BINDING PROTEIN TAGH"/>
    <property type="match status" value="1"/>
</dbReference>
<dbReference type="InterPro" id="IPR003593">
    <property type="entry name" value="AAA+_ATPase"/>
</dbReference>
<dbReference type="PROSITE" id="PS50893">
    <property type="entry name" value="ABC_TRANSPORTER_2"/>
    <property type="match status" value="1"/>
</dbReference>
<dbReference type="RefSeq" id="WP_076454379.1">
    <property type="nucleotide sequence ID" value="NZ_DAOMCH010000030.1"/>
</dbReference>
<evidence type="ECO:0000256" key="1">
    <source>
        <dbReference type="ARBA" id="ARBA00005417"/>
    </source>
</evidence>
<dbReference type="PROSITE" id="PS00211">
    <property type="entry name" value="ABC_TRANSPORTER_1"/>
    <property type="match status" value="1"/>
</dbReference>
<dbReference type="GO" id="GO:0016020">
    <property type="term" value="C:membrane"/>
    <property type="evidence" value="ECO:0007669"/>
    <property type="project" value="InterPro"/>
</dbReference>
<dbReference type="GO" id="GO:0005524">
    <property type="term" value="F:ATP binding"/>
    <property type="evidence" value="ECO:0007669"/>
    <property type="project" value="UniProtKB-KW"/>
</dbReference>
<sequence length="285" mass="30761">MAMIRAETLSIDFPLYHGESRSLKKTMFAAASGRGRLGEDARKRVVVQAVRGVDFELRSGDRLGLIGSNGAGKTTLLRTLAGIYEPSGGRITIDGALSALLDPGQGMNPDLTGRENIRLRGLFSGLHAADIDRLQEDVAAFAELAQFIDLPVRIYSSGMMVRLGFALATAIRPQILLMDEWILAGDAAFMGRARERLESMVRGAEILVLSSHSADVIMQWCNRVIWMDQGQVRADGTPDEVLSQYLPPDQFAQARAAITARAATAGLAKDAPHAAEAAPEQFQVA</sequence>
<dbReference type="CDD" id="cd03220">
    <property type="entry name" value="ABC_KpsT_Wzt"/>
    <property type="match status" value="1"/>
</dbReference>
<organism evidence="6 7">
    <name type="scientific">Acidiphilium rubrum</name>
    <dbReference type="NCBI Taxonomy" id="526"/>
    <lineage>
        <taxon>Bacteria</taxon>
        <taxon>Pseudomonadati</taxon>
        <taxon>Pseudomonadota</taxon>
        <taxon>Alphaproteobacteria</taxon>
        <taxon>Acetobacterales</taxon>
        <taxon>Acidocellaceae</taxon>
        <taxon>Acidiphilium</taxon>
    </lineage>
</organism>
<keyword evidence="4 6" id="KW-0067">ATP-binding</keyword>
<comment type="similarity">
    <text evidence="1">Belongs to the ABC transporter superfamily.</text>
</comment>
<protein>
    <submittedName>
        <fullName evidence="6">Lipopolysaccharide transport system ATP-binding protein</fullName>
    </submittedName>
</protein>
<dbReference type="InterPro" id="IPR017871">
    <property type="entry name" value="ABC_transporter-like_CS"/>
</dbReference>
<dbReference type="GO" id="GO:0140359">
    <property type="term" value="F:ABC-type transporter activity"/>
    <property type="evidence" value="ECO:0007669"/>
    <property type="project" value="InterPro"/>
</dbReference>
<keyword evidence="7" id="KW-1185">Reference proteome</keyword>
<evidence type="ECO:0000313" key="7">
    <source>
        <dbReference type="Proteomes" id="UP000186308"/>
    </source>
</evidence>
<accession>A0A8G2CIV2</accession>
<dbReference type="InterPro" id="IPR015860">
    <property type="entry name" value="ABC_transpr_TagH-like"/>
</dbReference>
<evidence type="ECO:0000256" key="3">
    <source>
        <dbReference type="ARBA" id="ARBA00022741"/>
    </source>
</evidence>
<dbReference type="Pfam" id="PF00005">
    <property type="entry name" value="ABC_tran"/>
    <property type="match status" value="1"/>
</dbReference>
<dbReference type="SUPFAM" id="SSF52540">
    <property type="entry name" value="P-loop containing nucleoside triphosphate hydrolases"/>
    <property type="match status" value="1"/>
</dbReference>
<proteinExistence type="inferred from homology"/>
<name>A0A8G2CIV2_ACIRU</name>
<dbReference type="GO" id="GO:0016887">
    <property type="term" value="F:ATP hydrolysis activity"/>
    <property type="evidence" value="ECO:0007669"/>
    <property type="project" value="InterPro"/>
</dbReference>
<evidence type="ECO:0000256" key="2">
    <source>
        <dbReference type="ARBA" id="ARBA00022448"/>
    </source>
</evidence>
<keyword evidence="3" id="KW-0547">Nucleotide-binding</keyword>
<comment type="caution">
    <text evidence="6">The sequence shown here is derived from an EMBL/GenBank/DDBJ whole genome shotgun (WGS) entry which is preliminary data.</text>
</comment>
<evidence type="ECO:0000313" key="6">
    <source>
        <dbReference type="EMBL" id="SIQ37721.1"/>
    </source>
</evidence>
<reference evidence="6 7" key="1">
    <citation type="submission" date="2017-01" db="EMBL/GenBank/DDBJ databases">
        <authorList>
            <person name="Varghese N."/>
            <person name="Submissions S."/>
        </authorList>
    </citation>
    <scope>NUCLEOTIDE SEQUENCE [LARGE SCALE GENOMIC DNA]</scope>
    <source>
        <strain evidence="6 7">ATCC 35905</strain>
    </source>
</reference>
<dbReference type="Gene3D" id="3.40.50.300">
    <property type="entry name" value="P-loop containing nucleotide triphosphate hydrolases"/>
    <property type="match status" value="1"/>
</dbReference>
<keyword evidence="2" id="KW-0813">Transport</keyword>
<dbReference type="EMBL" id="FTNE01000004">
    <property type="protein sequence ID" value="SIQ37721.1"/>
    <property type="molecule type" value="Genomic_DNA"/>
</dbReference>
<feature type="domain" description="ABC transporter" evidence="5">
    <location>
        <begin position="35"/>
        <end position="254"/>
    </location>
</feature>
<evidence type="ECO:0000256" key="4">
    <source>
        <dbReference type="ARBA" id="ARBA00022840"/>
    </source>
</evidence>
<dbReference type="InterPro" id="IPR050683">
    <property type="entry name" value="Bact_Polysacc_Export_ATP-bd"/>
</dbReference>
<dbReference type="InterPro" id="IPR003439">
    <property type="entry name" value="ABC_transporter-like_ATP-bd"/>
</dbReference>
<dbReference type="OrthoDB" id="9778870at2"/>